<evidence type="ECO:0000313" key="1">
    <source>
        <dbReference type="EMBL" id="AXY56442.1"/>
    </source>
</evidence>
<reference evidence="2" key="1">
    <citation type="submission" date="2018-09" db="EMBL/GenBank/DDBJ databases">
        <title>The complete genome of Acinetobacter sp. strain WCHAc010005.</title>
        <authorList>
            <person name="Hu Y."/>
            <person name="Long H."/>
            <person name="Feng Y."/>
            <person name="Zong Z."/>
        </authorList>
    </citation>
    <scope>NUCLEOTIDE SEQUENCE [LARGE SCALE GENOMIC DNA]</scope>
    <source>
        <strain evidence="2">WCHAc010005</strain>
    </source>
</reference>
<gene>
    <name evidence="1" type="ORF">CDG60_07575</name>
</gene>
<dbReference type="Proteomes" id="UP000263753">
    <property type="component" value="Chromosome"/>
</dbReference>
<accession>A0A3B7LUA6</accession>
<dbReference type="RefSeq" id="WP_087511527.1">
    <property type="nucleotide sequence ID" value="NZ_CP032134.1"/>
</dbReference>
<name>A0A3B7LUA6_9GAMM</name>
<dbReference type="AlphaFoldDB" id="A0A3B7LUA6"/>
<dbReference type="EMBL" id="CP032134">
    <property type="protein sequence ID" value="AXY56442.1"/>
    <property type="molecule type" value="Genomic_DNA"/>
</dbReference>
<sequence>MKSIPNLQDYKIELLQILSNTKDVELLKESLRKLFLDILKNYSYMSLPEFKIVLTESLKFSAWYQDPDAITETLSIHQGKCDLYLWKCADQKWYLDDLYDDINEITEQILARIPIFHLIPENPREVKILLESGLMVFKPEMFPVFSKIEPNDLNEVLTWDDRFLLVGTKVENLKIYSLEEWGGLVGRENFYRG</sequence>
<dbReference type="KEGG" id="achi:CDG60_07575"/>
<organism evidence="1 2">
    <name type="scientific">Acinetobacter chinensis</name>
    <dbReference type="NCBI Taxonomy" id="2004650"/>
    <lineage>
        <taxon>Bacteria</taxon>
        <taxon>Pseudomonadati</taxon>
        <taxon>Pseudomonadota</taxon>
        <taxon>Gammaproteobacteria</taxon>
        <taxon>Moraxellales</taxon>
        <taxon>Moraxellaceae</taxon>
        <taxon>Acinetobacter</taxon>
    </lineage>
</organism>
<proteinExistence type="predicted"/>
<evidence type="ECO:0000313" key="2">
    <source>
        <dbReference type="Proteomes" id="UP000263753"/>
    </source>
</evidence>
<protein>
    <submittedName>
        <fullName evidence="1">Uncharacterized protein</fullName>
    </submittedName>
</protein>